<dbReference type="PANTHER" id="PTHR42760:SF115">
    <property type="entry name" value="3-OXOACYL-[ACYL-CARRIER-PROTEIN] REDUCTASE FABG"/>
    <property type="match status" value="1"/>
</dbReference>
<reference evidence="4" key="1">
    <citation type="submission" date="2016-10" db="EMBL/GenBank/DDBJ databases">
        <authorList>
            <person name="Varghese N."/>
            <person name="Submissions S."/>
        </authorList>
    </citation>
    <scope>NUCLEOTIDE SEQUENCE [LARGE SCALE GENOMIC DNA]</scope>
    <source>
        <strain evidence="4">IBRC-M 10760</strain>
    </source>
</reference>
<accession>A0A1G7PYR2</accession>
<dbReference type="InterPro" id="IPR036291">
    <property type="entry name" value="NAD(P)-bd_dom_sf"/>
</dbReference>
<dbReference type="CDD" id="cd05233">
    <property type="entry name" value="SDR_c"/>
    <property type="match status" value="1"/>
</dbReference>
<dbReference type="GO" id="GO:0016616">
    <property type="term" value="F:oxidoreductase activity, acting on the CH-OH group of donors, NAD or NADP as acceptor"/>
    <property type="evidence" value="ECO:0007669"/>
    <property type="project" value="TreeGrafter"/>
</dbReference>
<name>A0A1G7PYR2_9EURY</name>
<organism evidence="3 4">
    <name type="scientific">Halorientalis regularis</name>
    <dbReference type="NCBI Taxonomy" id="660518"/>
    <lineage>
        <taxon>Archaea</taxon>
        <taxon>Methanobacteriati</taxon>
        <taxon>Methanobacteriota</taxon>
        <taxon>Stenosarchaea group</taxon>
        <taxon>Halobacteria</taxon>
        <taxon>Halobacteriales</taxon>
        <taxon>Haloarculaceae</taxon>
        <taxon>Halorientalis</taxon>
    </lineage>
</organism>
<evidence type="ECO:0000256" key="1">
    <source>
        <dbReference type="ARBA" id="ARBA00006484"/>
    </source>
</evidence>
<dbReference type="STRING" id="660518.SAMN05216218_11158"/>
<dbReference type="PRINTS" id="PR00081">
    <property type="entry name" value="GDHRDH"/>
</dbReference>
<evidence type="ECO:0000313" key="4">
    <source>
        <dbReference type="Proteomes" id="UP000199076"/>
    </source>
</evidence>
<dbReference type="Gene3D" id="3.40.50.720">
    <property type="entry name" value="NAD(P)-binding Rossmann-like Domain"/>
    <property type="match status" value="1"/>
</dbReference>
<dbReference type="Pfam" id="PF13561">
    <property type="entry name" value="adh_short_C2"/>
    <property type="match status" value="1"/>
</dbReference>
<protein>
    <submittedName>
        <fullName evidence="3">NAD(P)-dependent dehydrogenase, short-chain alcohol dehydrogenase family</fullName>
    </submittedName>
</protein>
<dbReference type="OrthoDB" id="7442at2157"/>
<dbReference type="NCBIfam" id="NF005559">
    <property type="entry name" value="PRK07231.1"/>
    <property type="match status" value="1"/>
</dbReference>
<dbReference type="AlphaFoldDB" id="A0A1G7PYR2"/>
<dbReference type="EMBL" id="FNBK01000011">
    <property type="protein sequence ID" value="SDF90789.1"/>
    <property type="molecule type" value="Genomic_DNA"/>
</dbReference>
<keyword evidence="4" id="KW-1185">Reference proteome</keyword>
<gene>
    <name evidence="3" type="ORF">SAMN05216218_11158</name>
</gene>
<comment type="similarity">
    <text evidence="1">Belongs to the short-chain dehydrogenases/reductases (SDR) family.</text>
</comment>
<dbReference type="Proteomes" id="UP000199076">
    <property type="component" value="Unassembled WGS sequence"/>
</dbReference>
<sequence>MRLEGETAFITGAGSGLGRAAAERFAQEGATIVAADVDEDGLDETAALVEDLGGEVATHVLDVRDGDAFRAAVDAAAAEFGIDILLNNAGVSHDRMDFESIEDAERDRVLDVNVKGVWNGCQAVLPHFKQQESGAIVNTASLAGVIGAPQLTGYSLSKGAVVNFTRAIAAEVGPAGVRVNAVCPGVTDTPMPRAGQTAEEWEARKEELSRHYPLKRLGEPEDVANAMLFLASEEADWITGQALVIDGGFSCA</sequence>
<evidence type="ECO:0000256" key="2">
    <source>
        <dbReference type="ARBA" id="ARBA00023002"/>
    </source>
</evidence>
<dbReference type="RefSeq" id="WP_092693598.1">
    <property type="nucleotide sequence ID" value="NZ_FNBK01000011.1"/>
</dbReference>
<keyword evidence="2" id="KW-0560">Oxidoreductase</keyword>
<dbReference type="PRINTS" id="PR00080">
    <property type="entry name" value="SDRFAMILY"/>
</dbReference>
<evidence type="ECO:0000313" key="3">
    <source>
        <dbReference type="EMBL" id="SDF90789.1"/>
    </source>
</evidence>
<dbReference type="PANTHER" id="PTHR42760">
    <property type="entry name" value="SHORT-CHAIN DEHYDROGENASES/REDUCTASES FAMILY MEMBER"/>
    <property type="match status" value="1"/>
</dbReference>
<dbReference type="InterPro" id="IPR002347">
    <property type="entry name" value="SDR_fam"/>
</dbReference>
<dbReference type="FunFam" id="3.40.50.720:FF:000084">
    <property type="entry name" value="Short-chain dehydrogenase reductase"/>
    <property type="match status" value="1"/>
</dbReference>
<dbReference type="SUPFAM" id="SSF51735">
    <property type="entry name" value="NAD(P)-binding Rossmann-fold domains"/>
    <property type="match status" value="1"/>
</dbReference>
<proteinExistence type="inferred from homology"/>